<evidence type="ECO:0000256" key="1">
    <source>
        <dbReference type="SAM" id="MobiDB-lite"/>
    </source>
</evidence>
<keyword evidence="2" id="KW-0812">Transmembrane</keyword>
<feature type="transmembrane region" description="Helical" evidence="2">
    <location>
        <begin position="71"/>
        <end position="90"/>
    </location>
</feature>
<feature type="domain" description="CSC1/OSCA1-like cytosolic" evidence="3">
    <location>
        <begin position="237"/>
        <end position="401"/>
    </location>
</feature>
<feature type="transmembrane region" description="Helical" evidence="2">
    <location>
        <begin position="201"/>
        <end position="220"/>
    </location>
</feature>
<proteinExistence type="predicted"/>
<keyword evidence="2" id="KW-1133">Transmembrane helix</keyword>
<dbReference type="EMBL" id="HBIS01003863">
    <property type="protein sequence ID" value="CAE0609681.1"/>
    <property type="molecule type" value="Transcribed_RNA"/>
</dbReference>
<dbReference type="PANTHER" id="PTHR13018:SF83">
    <property type="entry name" value="RRM DOMAIN-CONTAINING PROTEIN"/>
    <property type="match status" value="1"/>
</dbReference>
<feature type="transmembrane region" description="Helical" evidence="2">
    <location>
        <begin position="461"/>
        <end position="482"/>
    </location>
</feature>
<protein>
    <recommendedName>
        <fullName evidence="3">CSC1/OSCA1-like cytosolic domain-containing protein</fullName>
    </recommendedName>
</protein>
<dbReference type="GO" id="GO:0005227">
    <property type="term" value="F:calcium-activated cation channel activity"/>
    <property type="evidence" value="ECO:0007669"/>
    <property type="project" value="InterPro"/>
</dbReference>
<reference evidence="4" key="1">
    <citation type="submission" date="2021-01" db="EMBL/GenBank/DDBJ databases">
        <authorList>
            <person name="Corre E."/>
            <person name="Pelletier E."/>
            <person name="Niang G."/>
            <person name="Scheremetjew M."/>
            <person name="Finn R."/>
            <person name="Kale V."/>
            <person name="Holt S."/>
            <person name="Cochrane G."/>
            <person name="Meng A."/>
            <person name="Brown T."/>
            <person name="Cohen L."/>
        </authorList>
    </citation>
    <scope>NUCLEOTIDE SEQUENCE</scope>
    <source>
        <strain evidence="4">CCMP1897</strain>
    </source>
</reference>
<evidence type="ECO:0000259" key="3">
    <source>
        <dbReference type="Pfam" id="PF14703"/>
    </source>
</evidence>
<name>A0A7S3UDV6_9CHLO</name>
<dbReference type="PANTHER" id="PTHR13018">
    <property type="entry name" value="PROBABLE MEMBRANE PROTEIN DUF221-RELATED"/>
    <property type="match status" value="1"/>
</dbReference>
<dbReference type="InterPro" id="IPR027815">
    <property type="entry name" value="CSC1/OSCA1-like_cyt"/>
</dbReference>
<feature type="transmembrane region" description="Helical" evidence="2">
    <location>
        <begin position="502"/>
        <end position="522"/>
    </location>
</feature>
<dbReference type="AlphaFoldDB" id="A0A7S3UDV6"/>
<feature type="region of interest" description="Disordered" evidence="1">
    <location>
        <begin position="792"/>
        <end position="819"/>
    </location>
</feature>
<gene>
    <name evidence="4" type="ORF">PSAL00342_LOCUS3500</name>
</gene>
<dbReference type="Pfam" id="PF14703">
    <property type="entry name" value="PHM7_cyt"/>
    <property type="match status" value="1"/>
</dbReference>
<feature type="transmembrane region" description="Helical" evidence="2">
    <location>
        <begin position="652"/>
        <end position="670"/>
    </location>
</feature>
<dbReference type="InterPro" id="IPR045122">
    <property type="entry name" value="Csc1-like"/>
</dbReference>
<dbReference type="GO" id="GO:0005886">
    <property type="term" value="C:plasma membrane"/>
    <property type="evidence" value="ECO:0007669"/>
    <property type="project" value="TreeGrafter"/>
</dbReference>
<feature type="transmembrane region" description="Helical" evidence="2">
    <location>
        <begin position="676"/>
        <end position="695"/>
    </location>
</feature>
<organism evidence="4">
    <name type="scientific">Picocystis salinarum</name>
    <dbReference type="NCBI Taxonomy" id="88271"/>
    <lineage>
        <taxon>Eukaryota</taxon>
        <taxon>Viridiplantae</taxon>
        <taxon>Chlorophyta</taxon>
        <taxon>Picocystophyceae</taxon>
        <taxon>Picocystales</taxon>
        <taxon>Picocystaceae</taxon>
        <taxon>Picocystis</taxon>
    </lineage>
</organism>
<feature type="transmembrane region" description="Helical" evidence="2">
    <location>
        <begin position="611"/>
        <end position="631"/>
    </location>
</feature>
<evidence type="ECO:0000313" key="4">
    <source>
        <dbReference type="EMBL" id="CAE0609681.1"/>
    </source>
</evidence>
<sequence length="819" mass="92857">MADVDAREGAEDATDRRRRALRRAEAMKLKRYQHDGHRRRIPGTGAPFPLRAKTEALGVECPGLGLYFASLPLYVAVLVLLGLLATYNVVNNYRADNFSHTYQLRDMDEGKHTCQRDYAVANFVLRGTLGNFCDDVETSDPFYCPATCTARPQSTPCVEQEDEQGDPCHASPPCGGDRQTCCCDMELDRTKTKTPNNAQYWIMYASLCVYCAWLVLLFHVEKRKAARYRASLVSPVDYTVLVQTRSKRKRQPNNRNLYEFFSHYGPVANATLVLQLGKLLEKAKRLHELEIQHQEAASAIRERSACWRYQRHGIEKLARRILKMKERLDREEAVPLLCKGMAFVSFDQEYHANNCIWDHRITFWESILVHLGRMEKPGAKYEGQPLEVTQAPDPSDFRWENSDVTKASLLRRRLLSFGVVGLIIAGGSVGQFYLESWGTDIRLEINEGFREGSGYDDSMPLYGLSFVSGLVVVIGNMVATWAAIRLTPYERWLTKTAEESWLAVKLSLAYLLNAAIMPMLAANRRPESIYASGGLAELAVFVQVLNAFMPDLYSIVQPDTRLYQELRWRWISTQEKMNELFEPDKFKLSVHYASIVKTLGLAYLYAPILPIGYYIGVIGLCFTYCVDRYVALRLTRMPWRLEDQIGKYTRTSLWLLAPLQFILAHFVYRFKDQSGWPLIFWLGIATWAATGALYLGGAFGVARDRGLEDSGTHGLKYDHATHDLVLTWEALVKEKTAAGGLDGLTDFERIVVSHNDLYTPPLPATLPQQLTKSVIAHYQPNKVVYPQNETLLPGQRPETGGPHSRPVPVGDHSEVIEEL</sequence>
<accession>A0A7S3UDV6</accession>
<feature type="transmembrane region" description="Helical" evidence="2">
    <location>
        <begin position="414"/>
        <end position="434"/>
    </location>
</feature>
<evidence type="ECO:0000256" key="2">
    <source>
        <dbReference type="SAM" id="Phobius"/>
    </source>
</evidence>
<keyword evidence="2" id="KW-0472">Membrane</keyword>